<feature type="domain" description="EcxA zinc-binding" evidence="2">
    <location>
        <begin position="398"/>
        <end position="706"/>
    </location>
</feature>
<sequence>MKNVTVTFLFIITLLSCNSLAFSAEKFSKGKDYQQGFVPFYLDKESGKVFVEISKFEQQFLFQSSMPHGVGSNDIGLDRGQLGQTRLVQFEHVGNKVFLRQLNTYYRADSDNTLERQAIDEAFASSILWGFKVEKVVNDKVIIDYTPFLLSDIHDLAASLKSSKQGNYSIDASRSGLYEKRTKAFIDNTEFEAIVTFKGKDAGKHLRSVTPDSNALTVNFHHSLIRLPDDQYQARKFHTYSGMWSVEYADYASNIDEPLLQRVIPRHRLNKKDPNSAISEAIEPIIYYLDPGVPEPVRSALLEGALWWDQAFSAIGYKDAFQVKMLPADADPMDVRYNVIQWVHRATRGWSYGASVVDPRTGEILKGHVTLGSLRVRQDYLIALGLTSPFKSSDVNTNDQKEMALARIRQLSAHEVGHTLGIAHNFSASVNNRASVMDYPHPLITLDAQGDIDLSNAYATDIGVWDKHVINYAYADFDNEQQGLAQVIKAAKAQGLQYMSDPDARPKSGAEAAGHLWDNGDDPVTELTRVMAVRAKALGNFGINSIEQGTPFSELEDTLVPVYNFHRYQVEAAAKVIAGVNYSYAVKGEDNAAQSVVSAEKQQAAINALLTTIAPEFLTLSNDLISLIPPKAYGYNRSRESFSSNTSLSFDPVTAAQASAKHTLSLMLAPPRLARLNQQHMLDNRIPSVHNLMSEIITATIKQDSKTGLEIAVQQRINQQVLDSVLALFHNDKLVAEVRSQVYASLLDLQMWLKGKTSYHFKSNALYAQYHLLQQQIAFSLQQGKTIIKEVPVNMPPGSPIGG</sequence>
<dbReference type="RefSeq" id="WP_348395911.1">
    <property type="nucleotide sequence ID" value="NZ_CP136600.1"/>
</dbReference>
<evidence type="ECO:0000259" key="2">
    <source>
        <dbReference type="Pfam" id="PF16313"/>
    </source>
</evidence>
<dbReference type="Proteomes" id="UP001301442">
    <property type="component" value="Chromosome"/>
</dbReference>
<accession>A0ABZ0GNH8</accession>
<dbReference type="PANTHER" id="PTHR38478:SF1">
    <property type="entry name" value="ZINC DEPENDENT METALLOPROTEASE DOMAIN LIPOPROTEIN"/>
    <property type="match status" value="1"/>
</dbReference>
<feature type="signal peptide" evidence="1">
    <location>
        <begin position="1"/>
        <end position="21"/>
    </location>
</feature>
<dbReference type="InterPro" id="IPR032534">
    <property type="entry name" value="EcxA_zinc-bd"/>
</dbReference>
<dbReference type="InterPro" id="IPR034032">
    <property type="entry name" value="Zn_MMP-like_bac"/>
</dbReference>
<dbReference type="InterPro" id="IPR033413">
    <property type="entry name" value="DUF5117"/>
</dbReference>
<name>A0ABZ0GNH8_9GAMM</name>
<dbReference type="GO" id="GO:0008237">
    <property type="term" value="F:metallopeptidase activity"/>
    <property type="evidence" value="ECO:0007669"/>
    <property type="project" value="UniProtKB-KW"/>
</dbReference>
<dbReference type="Gene3D" id="3.40.390.10">
    <property type="entry name" value="Collagenase (Catalytic Domain)"/>
    <property type="match status" value="1"/>
</dbReference>
<feature type="domain" description="DUF5117" evidence="3">
    <location>
        <begin position="80"/>
        <end position="272"/>
    </location>
</feature>
<keyword evidence="4" id="KW-0378">Hydrolase</keyword>
<dbReference type="CDD" id="cd04276">
    <property type="entry name" value="ZnMc_MMP_like_2"/>
    <property type="match status" value="1"/>
</dbReference>
<protein>
    <submittedName>
        <fullName evidence="4">Zinc-dependent metalloprotease</fullName>
    </submittedName>
</protein>
<dbReference type="InterPro" id="IPR024079">
    <property type="entry name" value="MetalloPept_cat_dom_sf"/>
</dbReference>
<evidence type="ECO:0000313" key="4">
    <source>
        <dbReference type="EMBL" id="WOH37117.1"/>
    </source>
</evidence>
<feature type="chain" id="PRO_5046370190" evidence="1">
    <location>
        <begin position="22"/>
        <end position="803"/>
    </location>
</feature>
<dbReference type="PROSITE" id="PS51257">
    <property type="entry name" value="PROKAR_LIPOPROTEIN"/>
    <property type="match status" value="1"/>
</dbReference>
<dbReference type="Pfam" id="PF16313">
    <property type="entry name" value="DUF4953"/>
    <property type="match status" value="1"/>
</dbReference>
<organism evidence="4 5">
    <name type="scientific">Thalassotalea fonticola</name>
    <dbReference type="NCBI Taxonomy" id="3065649"/>
    <lineage>
        <taxon>Bacteria</taxon>
        <taxon>Pseudomonadati</taxon>
        <taxon>Pseudomonadota</taxon>
        <taxon>Gammaproteobacteria</taxon>
        <taxon>Alteromonadales</taxon>
        <taxon>Colwelliaceae</taxon>
        <taxon>Thalassotalea</taxon>
    </lineage>
</organism>
<keyword evidence="4" id="KW-0482">Metalloprotease</keyword>
<reference evidence="4 5" key="1">
    <citation type="submission" date="2023-09" db="EMBL/GenBank/DDBJ databases">
        <authorList>
            <person name="Qi X."/>
        </authorList>
    </citation>
    <scope>NUCLEOTIDE SEQUENCE [LARGE SCALE GENOMIC DNA]</scope>
    <source>
        <strain evidence="4 5">S1-1</strain>
    </source>
</reference>
<dbReference type="Pfam" id="PF17148">
    <property type="entry name" value="DUF5117"/>
    <property type="match status" value="1"/>
</dbReference>
<dbReference type="EMBL" id="CP136600">
    <property type="protein sequence ID" value="WOH37117.1"/>
    <property type="molecule type" value="Genomic_DNA"/>
</dbReference>
<dbReference type="SUPFAM" id="SSF55486">
    <property type="entry name" value="Metalloproteases ('zincins'), catalytic domain"/>
    <property type="match status" value="1"/>
</dbReference>
<proteinExistence type="predicted"/>
<keyword evidence="4" id="KW-0645">Protease</keyword>
<keyword evidence="5" id="KW-1185">Reference proteome</keyword>
<dbReference type="PANTHER" id="PTHR38478">
    <property type="entry name" value="PEPTIDASE M1A AND M12B"/>
    <property type="match status" value="1"/>
</dbReference>
<evidence type="ECO:0000313" key="5">
    <source>
        <dbReference type="Proteomes" id="UP001301442"/>
    </source>
</evidence>
<evidence type="ECO:0000259" key="3">
    <source>
        <dbReference type="Pfam" id="PF17148"/>
    </source>
</evidence>
<gene>
    <name evidence="4" type="ORF">RI844_17390</name>
</gene>
<evidence type="ECO:0000256" key="1">
    <source>
        <dbReference type="SAM" id="SignalP"/>
    </source>
</evidence>
<keyword evidence="1" id="KW-0732">Signal</keyword>